<feature type="region of interest" description="Disordered" evidence="1">
    <location>
        <begin position="125"/>
        <end position="157"/>
    </location>
</feature>
<organism evidence="2 3">
    <name type="scientific">Comamonas testosteroni</name>
    <name type="common">Pseudomonas testosteroni</name>
    <dbReference type="NCBI Taxonomy" id="285"/>
    <lineage>
        <taxon>Bacteria</taxon>
        <taxon>Pseudomonadati</taxon>
        <taxon>Pseudomonadota</taxon>
        <taxon>Betaproteobacteria</taxon>
        <taxon>Burkholderiales</taxon>
        <taxon>Comamonadaceae</taxon>
        <taxon>Comamonas</taxon>
    </lineage>
</organism>
<name>A0A373FT82_COMTE</name>
<protein>
    <recommendedName>
        <fullName evidence="4">Metallo-beta-lactamase domain-containing protein</fullName>
    </recommendedName>
</protein>
<evidence type="ECO:0000313" key="3">
    <source>
        <dbReference type="Proteomes" id="UP000261948"/>
    </source>
</evidence>
<dbReference type="AlphaFoldDB" id="A0A373FT82"/>
<proteinExistence type="predicted"/>
<dbReference type="SUPFAM" id="SSF56281">
    <property type="entry name" value="Metallo-hydrolase/oxidoreductase"/>
    <property type="match status" value="1"/>
</dbReference>
<dbReference type="EMBL" id="QURR01000002">
    <property type="protein sequence ID" value="RGE46675.1"/>
    <property type="molecule type" value="Genomic_DNA"/>
</dbReference>
<accession>A0A373FT82</accession>
<reference evidence="2 3" key="1">
    <citation type="submission" date="2018-08" db="EMBL/GenBank/DDBJ databases">
        <title>Comamonas testosteroni strain SWCO2.</title>
        <authorList>
            <person name="Jiang N."/>
            <person name="Zhang X.Z."/>
        </authorList>
    </citation>
    <scope>NUCLEOTIDE SEQUENCE [LARGE SCALE GENOMIC DNA]</scope>
    <source>
        <strain evidence="2 3">SWCO2</strain>
    </source>
</reference>
<dbReference type="PANTHER" id="PTHR30619:SF1">
    <property type="entry name" value="RECOMBINATION PROTEIN 2"/>
    <property type="match status" value="1"/>
</dbReference>
<dbReference type="PANTHER" id="PTHR30619">
    <property type="entry name" value="DNA INTERNALIZATION/COMPETENCE PROTEIN COMEC/REC2"/>
    <property type="match status" value="1"/>
</dbReference>
<dbReference type="Gene3D" id="3.60.15.10">
    <property type="entry name" value="Ribonuclease Z/Hydroxyacylglutathione hydrolase-like"/>
    <property type="match status" value="2"/>
</dbReference>
<dbReference type="InterPro" id="IPR036866">
    <property type="entry name" value="RibonucZ/Hydroxyglut_hydro"/>
</dbReference>
<dbReference type="Proteomes" id="UP000261948">
    <property type="component" value="Unassembled WGS sequence"/>
</dbReference>
<evidence type="ECO:0008006" key="4">
    <source>
        <dbReference type="Google" id="ProtNLM"/>
    </source>
</evidence>
<sequence>MTGVVIGKDENAFSWVYDCGSKSSNAMGSALARTASWSVWPDRINMLVLSHFDDDHVNGLEDLLKQCEVDFLILPFSEWQQRVRDVAVGGLKGISASTAQLQLSPITWLQSKDLTAKVGTLLLVRGGSSEQQEDREPMRLPTGTNPNELGGDRQRQDSLEQRELRMVASTHVAGPTVQVMQHGTPVHPDGFPMEFMFYNAEVSGKDLDIIKTAHTGDLISKRSRLPLHEVRKEIEAEISALGLDMPLSSWPLGWRAKLKKCYESHFGSSSAAKNNISLCMYAAPRLDAQELDLCALFQEHDTPPDVDAGYSFCSDRPAVLCTGDLRIDANVISTMQSHFNRIRWNRIGITQVPHHGSEHSWVSGNAKSLAPSAFVHCAPGKGAHPHASVVTDLIGHTVFTADYKSSVGLKYHFLVP</sequence>
<keyword evidence="3" id="KW-1185">Reference proteome</keyword>
<evidence type="ECO:0000256" key="1">
    <source>
        <dbReference type="SAM" id="MobiDB-lite"/>
    </source>
</evidence>
<gene>
    <name evidence="2" type="ORF">DZC30_02555</name>
</gene>
<dbReference type="InterPro" id="IPR052159">
    <property type="entry name" value="Competence_DNA_uptake"/>
</dbReference>
<evidence type="ECO:0000313" key="2">
    <source>
        <dbReference type="EMBL" id="RGE46675.1"/>
    </source>
</evidence>
<dbReference type="OrthoDB" id="418728at2"/>
<comment type="caution">
    <text evidence="2">The sequence shown here is derived from an EMBL/GenBank/DDBJ whole genome shotgun (WGS) entry which is preliminary data.</text>
</comment>